<evidence type="ECO:0000256" key="1">
    <source>
        <dbReference type="SAM" id="SignalP"/>
    </source>
</evidence>
<dbReference type="SUPFAM" id="SSF56436">
    <property type="entry name" value="C-type lectin-like"/>
    <property type="match status" value="1"/>
</dbReference>
<reference evidence="3 4" key="1">
    <citation type="submission" date="2024-02" db="EMBL/GenBank/DDBJ databases">
        <authorList>
            <person name="Daric V."/>
            <person name="Darras S."/>
        </authorList>
    </citation>
    <scope>NUCLEOTIDE SEQUENCE [LARGE SCALE GENOMIC DNA]</scope>
</reference>
<protein>
    <recommendedName>
        <fullName evidence="2">C-type lectin domain-containing protein</fullName>
    </recommendedName>
</protein>
<keyword evidence="1" id="KW-0732">Signal</keyword>
<feature type="signal peptide" evidence="1">
    <location>
        <begin position="1"/>
        <end position="18"/>
    </location>
</feature>
<dbReference type="EMBL" id="CAWYQH010000096">
    <property type="protein sequence ID" value="CAK8682651.1"/>
    <property type="molecule type" value="Genomic_DNA"/>
</dbReference>
<dbReference type="InterPro" id="IPR016186">
    <property type="entry name" value="C-type_lectin-like/link_sf"/>
</dbReference>
<name>A0ABP0FVU3_CLALP</name>
<dbReference type="InterPro" id="IPR016187">
    <property type="entry name" value="CTDL_fold"/>
</dbReference>
<organism evidence="3 4">
    <name type="scientific">Clavelina lepadiformis</name>
    <name type="common">Light-bulb sea squirt</name>
    <name type="synonym">Ascidia lepadiformis</name>
    <dbReference type="NCBI Taxonomy" id="159417"/>
    <lineage>
        <taxon>Eukaryota</taxon>
        <taxon>Metazoa</taxon>
        <taxon>Chordata</taxon>
        <taxon>Tunicata</taxon>
        <taxon>Ascidiacea</taxon>
        <taxon>Aplousobranchia</taxon>
        <taxon>Clavelinidae</taxon>
        <taxon>Clavelina</taxon>
    </lineage>
</organism>
<feature type="domain" description="C-type lectin" evidence="2">
    <location>
        <begin position="44"/>
        <end position="157"/>
    </location>
</feature>
<accession>A0ABP0FVU3</accession>
<dbReference type="PANTHER" id="PTHR22803">
    <property type="entry name" value="MANNOSE, PHOSPHOLIPASE, LECTIN RECEPTOR RELATED"/>
    <property type="match status" value="1"/>
</dbReference>
<dbReference type="Proteomes" id="UP001642483">
    <property type="component" value="Unassembled WGS sequence"/>
</dbReference>
<dbReference type="InterPro" id="IPR001304">
    <property type="entry name" value="C-type_lectin-like"/>
</dbReference>
<sequence>MFYALLSIFFLVVHNSDAQNCCPEVEQIRRELQASVDPSWFVPFNGFQYKLTSEKHSWTDARSECQRMGADLASTGIRSFETRQIIWRSLTVGYAWAGLSDIGSEGNYVWVDGVQGSYYWRSGEPNNAGGNEDCVNFAENGYLNDNECSFQHKGLCEKRI</sequence>
<dbReference type="InterPro" id="IPR050111">
    <property type="entry name" value="C-type_lectin/snaclec_domain"/>
</dbReference>
<dbReference type="Gene3D" id="3.10.100.10">
    <property type="entry name" value="Mannose-Binding Protein A, subunit A"/>
    <property type="match status" value="1"/>
</dbReference>
<evidence type="ECO:0000313" key="3">
    <source>
        <dbReference type="EMBL" id="CAK8682651.1"/>
    </source>
</evidence>
<proteinExistence type="predicted"/>
<evidence type="ECO:0000259" key="2">
    <source>
        <dbReference type="PROSITE" id="PS50041"/>
    </source>
</evidence>
<evidence type="ECO:0000313" key="4">
    <source>
        <dbReference type="Proteomes" id="UP001642483"/>
    </source>
</evidence>
<gene>
    <name evidence="3" type="ORF">CVLEPA_LOCUS13299</name>
</gene>
<dbReference type="PROSITE" id="PS50041">
    <property type="entry name" value="C_TYPE_LECTIN_2"/>
    <property type="match status" value="1"/>
</dbReference>
<dbReference type="SMART" id="SM00034">
    <property type="entry name" value="CLECT"/>
    <property type="match status" value="1"/>
</dbReference>
<keyword evidence="4" id="KW-1185">Reference proteome</keyword>
<dbReference type="Pfam" id="PF00059">
    <property type="entry name" value="Lectin_C"/>
    <property type="match status" value="1"/>
</dbReference>
<feature type="chain" id="PRO_5047120950" description="C-type lectin domain-containing protein" evidence="1">
    <location>
        <begin position="19"/>
        <end position="160"/>
    </location>
</feature>
<comment type="caution">
    <text evidence="3">The sequence shown here is derived from an EMBL/GenBank/DDBJ whole genome shotgun (WGS) entry which is preliminary data.</text>
</comment>